<dbReference type="OrthoDB" id="9797023at2"/>
<dbReference type="GO" id="GO:0008199">
    <property type="term" value="F:ferric iron binding"/>
    <property type="evidence" value="ECO:0007669"/>
    <property type="project" value="InterPro"/>
</dbReference>
<dbReference type="PIRSF" id="PIRSF005900">
    <property type="entry name" value="Dps"/>
    <property type="match status" value="1"/>
</dbReference>
<dbReference type="RefSeq" id="WP_037441648.1">
    <property type="nucleotide sequence ID" value="NZ_JNFF01000068.1"/>
</dbReference>
<reference evidence="4 5" key="1">
    <citation type="journal article" date="1992" name="Int. J. Syst. Bacteriol.">
        <title>Sphingobacterium antarcticus sp. nov. a Psychrotrophic Bacterium from the Soils of Schirmacher Oasis, Antarctica.</title>
        <authorList>
            <person name="Shivaji S."/>
            <person name="Ray M.K."/>
            <person name="Rao N.S."/>
            <person name="Saiserr L."/>
            <person name="Jagannadham M.V."/>
            <person name="Kumar G.S."/>
            <person name="Reddy G."/>
            <person name="Bhargava P.M."/>
        </authorList>
    </citation>
    <scope>NUCLEOTIDE SEQUENCE [LARGE SCALE GENOMIC DNA]</scope>
    <source>
        <strain evidence="4 5">4BY</strain>
    </source>
</reference>
<evidence type="ECO:0000256" key="2">
    <source>
        <dbReference type="RuleBase" id="RU003875"/>
    </source>
</evidence>
<name>A0A081PG13_9SPHI</name>
<comment type="similarity">
    <text evidence="1 2">Belongs to the Dps family.</text>
</comment>
<dbReference type="PROSITE" id="PS00818">
    <property type="entry name" value="DPS_1"/>
    <property type="match status" value="1"/>
</dbReference>
<keyword evidence="5" id="KW-1185">Reference proteome</keyword>
<dbReference type="PANTHER" id="PTHR42932">
    <property type="entry name" value="GENERAL STRESS PROTEIN 20U"/>
    <property type="match status" value="1"/>
</dbReference>
<evidence type="ECO:0000256" key="1">
    <source>
        <dbReference type="ARBA" id="ARBA00009497"/>
    </source>
</evidence>
<comment type="caution">
    <text evidence="4">The sequence shown here is derived from an EMBL/GenBank/DDBJ whole genome shotgun (WGS) entry which is preliminary data.</text>
</comment>
<dbReference type="eggNOG" id="COG0783">
    <property type="taxonomic scope" value="Bacteria"/>
</dbReference>
<sequence>MDAKEISLQEKEVKAVVDLLNEYLANYHVHYQKLRGCHWNIKGQNFFTLHLKFEELYTNAQLTIDEIAERVLTLGKPPHSRFSDYIKESEIKEINTIGLQDMAMVDAVLQDMAQLIELERNLLEASANAGDDGTNDMVNRFMQFKEKNTWMLRSFAGKK</sequence>
<organism evidence="4 5">
    <name type="scientific">Pedobacter antarcticus 4BY</name>
    <dbReference type="NCBI Taxonomy" id="1358423"/>
    <lineage>
        <taxon>Bacteria</taxon>
        <taxon>Pseudomonadati</taxon>
        <taxon>Bacteroidota</taxon>
        <taxon>Sphingobacteriia</taxon>
        <taxon>Sphingobacteriales</taxon>
        <taxon>Sphingobacteriaceae</taxon>
        <taxon>Pedobacter</taxon>
    </lineage>
</organism>
<evidence type="ECO:0000313" key="5">
    <source>
        <dbReference type="Proteomes" id="UP000028007"/>
    </source>
</evidence>
<proteinExistence type="inferred from homology"/>
<accession>A0A081PG13</accession>
<dbReference type="InterPro" id="IPR023188">
    <property type="entry name" value="DPS_DNA-bd_CS"/>
</dbReference>
<dbReference type="InterPro" id="IPR012347">
    <property type="entry name" value="Ferritin-like"/>
</dbReference>
<dbReference type="CDD" id="cd01043">
    <property type="entry name" value="DPS"/>
    <property type="match status" value="1"/>
</dbReference>
<dbReference type="InterPro" id="IPR009078">
    <property type="entry name" value="Ferritin-like_SF"/>
</dbReference>
<feature type="domain" description="Ferritin/DPS" evidence="3">
    <location>
        <begin position="18"/>
        <end position="157"/>
    </location>
</feature>
<evidence type="ECO:0000313" key="4">
    <source>
        <dbReference type="EMBL" id="KEQ29636.1"/>
    </source>
</evidence>
<dbReference type="GO" id="GO:0016722">
    <property type="term" value="F:oxidoreductase activity, acting on metal ions"/>
    <property type="evidence" value="ECO:0007669"/>
    <property type="project" value="InterPro"/>
</dbReference>
<dbReference type="InterPro" id="IPR002177">
    <property type="entry name" value="DPS_DNA-bd"/>
</dbReference>
<dbReference type="Gene3D" id="1.20.1260.10">
    <property type="match status" value="1"/>
</dbReference>
<dbReference type="SUPFAM" id="SSF47240">
    <property type="entry name" value="Ferritin-like"/>
    <property type="match status" value="1"/>
</dbReference>
<dbReference type="Proteomes" id="UP000028007">
    <property type="component" value="Unassembled WGS sequence"/>
</dbReference>
<dbReference type="PRINTS" id="PR01346">
    <property type="entry name" value="HELNAPAPROT"/>
</dbReference>
<evidence type="ECO:0000259" key="3">
    <source>
        <dbReference type="Pfam" id="PF00210"/>
    </source>
</evidence>
<dbReference type="AlphaFoldDB" id="A0A081PG13"/>
<dbReference type="EMBL" id="JNFF01000068">
    <property type="protein sequence ID" value="KEQ29636.1"/>
    <property type="molecule type" value="Genomic_DNA"/>
</dbReference>
<dbReference type="PROSITE" id="PS00819">
    <property type="entry name" value="DPS_2"/>
    <property type="match status" value="1"/>
</dbReference>
<dbReference type="Pfam" id="PF00210">
    <property type="entry name" value="Ferritin"/>
    <property type="match status" value="1"/>
</dbReference>
<dbReference type="PANTHER" id="PTHR42932:SF1">
    <property type="entry name" value="GENERAL STRESS PROTEIN 20U"/>
    <property type="match status" value="1"/>
</dbReference>
<gene>
    <name evidence="4" type="ORF">N180_18925</name>
</gene>
<protein>
    <submittedName>
        <fullName evidence="4">Ferritin</fullName>
    </submittedName>
</protein>
<dbReference type="InterPro" id="IPR008331">
    <property type="entry name" value="Ferritin_DPS_dom"/>
</dbReference>